<accession>A0A5D4UMQ9</accession>
<evidence type="ECO:0000313" key="2">
    <source>
        <dbReference type="EMBL" id="TYS88546.1"/>
    </source>
</evidence>
<reference evidence="2 3" key="1">
    <citation type="submission" date="2019-08" db="EMBL/GenBank/DDBJ databases">
        <title>Bacillus genomes from the desert of Cuatro Cienegas, Coahuila.</title>
        <authorList>
            <person name="Olmedo-Alvarez G."/>
        </authorList>
    </citation>
    <scope>NUCLEOTIDE SEQUENCE [LARGE SCALE GENOMIC DNA]</scope>
    <source>
        <strain evidence="2 3">CH87b_3T</strain>
    </source>
</reference>
<dbReference type="OrthoDB" id="2863365at2"/>
<feature type="domain" description="AraC effector-binding" evidence="1">
    <location>
        <begin position="1"/>
        <end position="147"/>
    </location>
</feature>
<gene>
    <name evidence="2" type="ORF">FZC85_03750</name>
</gene>
<evidence type="ECO:0000259" key="1">
    <source>
        <dbReference type="SMART" id="SM00871"/>
    </source>
</evidence>
<comment type="caution">
    <text evidence="2">The sequence shown here is derived from an EMBL/GenBank/DDBJ whole genome shotgun (WGS) entry which is preliminary data.</text>
</comment>
<proteinExistence type="predicted"/>
<evidence type="ECO:0000313" key="3">
    <source>
        <dbReference type="Proteomes" id="UP000324269"/>
    </source>
</evidence>
<dbReference type="Gene3D" id="3.20.80.10">
    <property type="entry name" value="Regulatory factor, effector binding domain"/>
    <property type="match status" value="1"/>
</dbReference>
<dbReference type="SUPFAM" id="SSF55136">
    <property type="entry name" value="Probable bacterial effector-binding domain"/>
    <property type="match status" value="1"/>
</dbReference>
<protein>
    <submittedName>
        <fullName evidence="2">GyrI-like domain-containing protein</fullName>
    </submittedName>
</protein>
<dbReference type="InterPro" id="IPR011256">
    <property type="entry name" value="Reg_factor_effector_dom_sf"/>
</dbReference>
<dbReference type="InterPro" id="IPR010499">
    <property type="entry name" value="AraC_E-bd"/>
</dbReference>
<sequence>MNAEKMKKTFRVVGVKGEGAFTEFNTEVPKRARQFLERLHEIEADHGPEIALYEPKRDTDHLEGIYYVGTMVDVSLTNVPVGMEYIELDEEYATAKGNVKHIGKLHNDLLKWMDDQGYKRKPDSYIVETYHPLETGEEEVAIYLPIYV</sequence>
<dbReference type="Pfam" id="PF06445">
    <property type="entry name" value="GyrI-like"/>
    <property type="match status" value="1"/>
</dbReference>
<dbReference type="RefSeq" id="WP_148967846.1">
    <property type="nucleotide sequence ID" value="NZ_JBNIKW010000001.1"/>
</dbReference>
<dbReference type="InterPro" id="IPR029442">
    <property type="entry name" value="GyrI-like"/>
</dbReference>
<dbReference type="EMBL" id="VTEZ01000001">
    <property type="protein sequence ID" value="TYS88546.1"/>
    <property type="molecule type" value="Genomic_DNA"/>
</dbReference>
<organism evidence="2 3">
    <name type="scientific">Rossellomorea aquimaris</name>
    <dbReference type="NCBI Taxonomy" id="189382"/>
    <lineage>
        <taxon>Bacteria</taxon>
        <taxon>Bacillati</taxon>
        <taxon>Bacillota</taxon>
        <taxon>Bacilli</taxon>
        <taxon>Bacillales</taxon>
        <taxon>Bacillaceae</taxon>
        <taxon>Rossellomorea</taxon>
    </lineage>
</organism>
<dbReference type="SMART" id="SM00871">
    <property type="entry name" value="AraC_E_bind"/>
    <property type="match status" value="1"/>
</dbReference>
<name>A0A5D4UMQ9_9BACI</name>
<dbReference type="Proteomes" id="UP000324269">
    <property type="component" value="Unassembled WGS sequence"/>
</dbReference>
<dbReference type="AlphaFoldDB" id="A0A5D4UMQ9"/>